<organism>
    <name type="scientific">Ixodes scapularis</name>
    <name type="common">Black-legged tick</name>
    <name type="synonym">Deer tick</name>
    <dbReference type="NCBI Taxonomy" id="6945"/>
    <lineage>
        <taxon>Eukaryota</taxon>
        <taxon>Metazoa</taxon>
        <taxon>Ecdysozoa</taxon>
        <taxon>Arthropoda</taxon>
        <taxon>Chelicerata</taxon>
        <taxon>Arachnida</taxon>
        <taxon>Acari</taxon>
        <taxon>Parasitiformes</taxon>
        <taxon>Ixodida</taxon>
        <taxon>Ixodoidea</taxon>
        <taxon>Ixodidae</taxon>
        <taxon>Ixodinae</taxon>
        <taxon>Ixodes</taxon>
    </lineage>
</organism>
<protein>
    <submittedName>
        <fullName evidence="1 2">Uncharacterized protein</fullName>
    </submittedName>
</protein>
<dbReference type="Proteomes" id="UP000001555">
    <property type="component" value="Unassembled WGS sequence"/>
</dbReference>
<dbReference type="AlphaFoldDB" id="B7Q4X4"/>
<accession>B7Q4X4</accession>
<proteinExistence type="predicted"/>
<name>B7Q4X4_IXOSC</name>
<dbReference type="HOGENOM" id="CLU_3112378_0_0_1"/>
<feature type="non-terminal residue" evidence="1">
    <location>
        <position position="51"/>
    </location>
</feature>
<evidence type="ECO:0000313" key="1">
    <source>
        <dbReference type="EMBL" id="EEC13896.1"/>
    </source>
</evidence>
<reference evidence="1 3" key="1">
    <citation type="submission" date="2008-03" db="EMBL/GenBank/DDBJ databases">
        <title>Annotation of Ixodes scapularis.</title>
        <authorList>
            <consortium name="Ixodes scapularis Genome Project Consortium"/>
            <person name="Caler E."/>
            <person name="Hannick L.I."/>
            <person name="Bidwell S."/>
            <person name="Joardar V."/>
            <person name="Thiagarajan M."/>
            <person name="Amedeo P."/>
            <person name="Galinsky K.J."/>
            <person name="Schobel S."/>
            <person name="Inman J."/>
            <person name="Hostetler J."/>
            <person name="Miller J."/>
            <person name="Hammond M."/>
            <person name="Megy K."/>
            <person name="Lawson D."/>
            <person name="Kodira C."/>
            <person name="Sutton G."/>
            <person name="Meyer J."/>
            <person name="Hill C.A."/>
            <person name="Birren B."/>
            <person name="Nene V."/>
            <person name="Collins F."/>
            <person name="Alarcon-Chaidez F."/>
            <person name="Wikel S."/>
            <person name="Strausberg R."/>
        </authorList>
    </citation>
    <scope>NUCLEOTIDE SEQUENCE [LARGE SCALE GENOMIC DNA]</scope>
    <source>
        <strain evidence="3">Wikel</strain>
        <strain evidence="1">Wikel colony</strain>
    </source>
</reference>
<dbReference type="PaxDb" id="6945-B7Q4X4"/>
<dbReference type="InParanoid" id="B7Q4X4"/>
<reference evidence="2" key="2">
    <citation type="submission" date="2020-05" db="UniProtKB">
        <authorList>
            <consortium name="EnsemblMetazoa"/>
        </authorList>
    </citation>
    <scope>IDENTIFICATION</scope>
    <source>
        <strain evidence="2">wikel</strain>
    </source>
</reference>
<dbReference type="EnsemblMetazoa" id="ISCW010432-RA">
    <property type="protein sequence ID" value="ISCW010432-PA"/>
    <property type="gene ID" value="ISCW010432"/>
</dbReference>
<evidence type="ECO:0000313" key="2">
    <source>
        <dbReference type="EnsemblMetazoa" id="ISCW010432-PA"/>
    </source>
</evidence>
<dbReference type="VEuPathDB" id="VectorBase:ISCW010432"/>
<sequence length="51" mass="5396">LEVVSPCCCGGATLSTFGSIAITKSQKAPLGLRSCVLQQKKKQKKKEESSV</sequence>
<dbReference type="EMBL" id="DS858152">
    <property type="protein sequence ID" value="EEC13896.1"/>
    <property type="molecule type" value="Genomic_DNA"/>
</dbReference>
<gene>
    <name evidence="1" type="ORF">IscW_ISCW010432</name>
</gene>
<keyword evidence="3" id="KW-1185">Reference proteome</keyword>
<dbReference type="EMBL" id="ABJB010338899">
    <property type="status" value="NOT_ANNOTATED_CDS"/>
    <property type="molecule type" value="Genomic_DNA"/>
</dbReference>
<evidence type="ECO:0000313" key="3">
    <source>
        <dbReference type="Proteomes" id="UP000001555"/>
    </source>
</evidence>
<feature type="non-terminal residue" evidence="1">
    <location>
        <position position="1"/>
    </location>
</feature>